<sequence length="87" mass="9851">MSTTVTKRRNFTAQEDELLIHQALAQLPFTAKRRMLLDSCKRLPMQSSAANSSRVRTSKASTHSTVLISYLRSVEHSTLSQPRYQVS</sequence>
<accession>A0AAV2YPX3</accession>
<organism evidence="1 2">
    <name type="scientific">Lagenidium giganteum</name>
    <dbReference type="NCBI Taxonomy" id="4803"/>
    <lineage>
        <taxon>Eukaryota</taxon>
        <taxon>Sar</taxon>
        <taxon>Stramenopiles</taxon>
        <taxon>Oomycota</taxon>
        <taxon>Peronosporomycetes</taxon>
        <taxon>Pythiales</taxon>
        <taxon>Pythiaceae</taxon>
    </lineage>
</organism>
<dbReference type="Proteomes" id="UP001146120">
    <property type="component" value="Unassembled WGS sequence"/>
</dbReference>
<protein>
    <submittedName>
        <fullName evidence="1">Uncharacterized protein</fullName>
    </submittedName>
</protein>
<gene>
    <name evidence="1" type="ORF">N0F65_008714</name>
</gene>
<reference evidence="1" key="2">
    <citation type="journal article" date="2023" name="Microbiol Resour">
        <title>Decontamination and Annotation of the Draft Genome Sequence of the Oomycete Lagenidium giganteum ARSEF 373.</title>
        <authorList>
            <person name="Morgan W.R."/>
            <person name="Tartar A."/>
        </authorList>
    </citation>
    <scope>NUCLEOTIDE SEQUENCE</scope>
    <source>
        <strain evidence="1">ARSEF 373</strain>
    </source>
</reference>
<dbReference type="EMBL" id="DAKRPA010000177">
    <property type="protein sequence ID" value="DAZ96135.1"/>
    <property type="molecule type" value="Genomic_DNA"/>
</dbReference>
<proteinExistence type="predicted"/>
<reference evidence="1" key="1">
    <citation type="submission" date="2022-11" db="EMBL/GenBank/DDBJ databases">
        <authorList>
            <person name="Morgan W.R."/>
            <person name="Tartar A."/>
        </authorList>
    </citation>
    <scope>NUCLEOTIDE SEQUENCE</scope>
    <source>
        <strain evidence="1">ARSEF 373</strain>
    </source>
</reference>
<name>A0AAV2YPX3_9STRA</name>
<evidence type="ECO:0000313" key="1">
    <source>
        <dbReference type="EMBL" id="DAZ96135.1"/>
    </source>
</evidence>
<evidence type="ECO:0000313" key="2">
    <source>
        <dbReference type="Proteomes" id="UP001146120"/>
    </source>
</evidence>
<keyword evidence="2" id="KW-1185">Reference proteome</keyword>
<comment type="caution">
    <text evidence="1">The sequence shown here is derived from an EMBL/GenBank/DDBJ whole genome shotgun (WGS) entry which is preliminary data.</text>
</comment>
<dbReference type="AlphaFoldDB" id="A0AAV2YPX3"/>